<dbReference type="EMBL" id="CP013099">
    <property type="protein sequence ID" value="ALP52729.1"/>
    <property type="molecule type" value="Genomic_DNA"/>
</dbReference>
<protein>
    <submittedName>
        <fullName evidence="1">Uncharacterized protein</fullName>
    </submittedName>
</protein>
<gene>
    <name evidence="1" type="ORF">Tel_05945</name>
</gene>
<accession>A0A0S2TC59</accession>
<evidence type="ECO:0000313" key="1">
    <source>
        <dbReference type="EMBL" id="ALP52729.1"/>
    </source>
</evidence>
<dbReference type="STRING" id="1748243.Tel_05945"/>
<dbReference type="Proteomes" id="UP000055136">
    <property type="component" value="Chromosome"/>
</dbReference>
<dbReference type="AlphaFoldDB" id="A0A0S2TC59"/>
<keyword evidence="2" id="KW-1185">Reference proteome</keyword>
<name>A0A0S2TC59_9GAMM</name>
<dbReference type="KEGG" id="tee:Tel_05945"/>
<proteinExistence type="predicted"/>
<organism evidence="1 2">
    <name type="scientific">Candidatus Tenderia electrophaga</name>
    <dbReference type="NCBI Taxonomy" id="1748243"/>
    <lineage>
        <taxon>Bacteria</taxon>
        <taxon>Pseudomonadati</taxon>
        <taxon>Pseudomonadota</taxon>
        <taxon>Gammaproteobacteria</taxon>
        <taxon>Candidatus Tenderiales</taxon>
        <taxon>Candidatus Tenderiaceae</taxon>
        <taxon>Candidatus Tenderia</taxon>
    </lineage>
</organism>
<sequence length="83" mass="8442">MAAGHSSRSHAGAVAAPFGCLGRMHMSMRAGIFSSHIQAGAESESMLPCRTIFAKLLFIQKVLALNVKSGAACAGPLSGAKGL</sequence>
<evidence type="ECO:0000313" key="2">
    <source>
        <dbReference type="Proteomes" id="UP000055136"/>
    </source>
</evidence>
<reference evidence="1" key="1">
    <citation type="submission" date="2015-10" db="EMBL/GenBank/DDBJ databases">
        <title>Description of Candidatus Tenderia electrophaga gen. nov, sp. nov., an Uncultivated Electroautotroph from a Biocathode Enrichment.</title>
        <authorList>
            <person name="Eddie B.J."/>
            <person name="Malanoski A.P."/>
            <person name="Wang Z."/>
            <person name="Hall R.J."/>
            <person name="Oh S.D."/>
            <person name="Heiner C."/>
            <person name="Lin B."/>
            <person name="Strycharz-Glaven S.M."/>
        </authorList>
    </citation>
    <scope>NUCLEOTIDE SEQUENCE [LARGE SCALE GENOMIC DNA]</scope>
    <source>
        <strain evidence="1">NRL1</strain>
    </source>
</reference>